<accession>A0AAV6PKY6</accession>
<name>A0AAV6PKY6_SOLSE</name>
<protein>
    <submittedName>
        <fullName evidence="1">Uncharacterized protein</fullName>
    </submittedName>
</protein>
<dbReference type="AlphaFoldDB" id="A0AAV6PKY6"/>
<dbReference type="Proteomes" id="UP000693946">
    <property type="component" value="Unassembled WGS sequence"/>
</dbReference>
<organism evidence="1 2">
    <name type="scientific">Solea senegalensis</name>
    <name type="common">Senegalese sole</name>
    <dbReference type="NCBI Taxonomy" id="28829"/>
    <lineage>
        <taxon>Eukaryota</taxon>
        <taxon>Metazoa</taxon>
        <taxon>Chordata</taxon>
        <taxon>Craniata</taxon>
        <taxon>Vertebrata</taxon>
        <taxon>Euteleostomi</taxon>
        <taxon>Actinopterygii</taxon>
        <taxon>Neopterygii</taxon>
        <taxon>Teleostei</taxon>
        <taxon>Neoteleostei</taxon>
        <taxon>Acanthomorphata</taxon>
        <taxon>Carangaria</taxon>
        <taxon>Pleuronectiformes</taxon>
        <taxon>Pleuronectoidei</taxon>
        <taxon>Soleidae</taxon>
        <taxon>Solea</taxon>
    </lineage>
</organism>
<dbReference type="EMBL" id="JAGKHQ010000199">
    <property type="protein sequence ID" value="KAG7471499.1"/>
    <property type="molecule type" value="Genomic_DNA"/>
</dbReference>
<comment type="caution">
    <text evidence="1">The sequence shown here is derived from an EMBL/GenBank/DDBJ whole genome shotgun (WGS) entry which is preliminary data.</text>
</comment>
<evidence type="ECO:0000313" key="1">
    <source>
        <dbReference type="EMBL" id="KAG7471499.1"/>
    </source>
</evidence>
<keyword evidence="2" id="KW-1185">Reference proteome</keyword>
<reference evidence="1 2" key="1">
    <citation type="journal article" date="2021" name="Sci. Rep.">
        <title>Chromosome anchoring in Senegalese sole (Solea senegalensis) reveals sex-associated markers and genome rearrangements in flatfish.</title>
        <authorList>
            <person name="Guerrero-Cozar I."/>
            <person name="Gomez-Garrido J."/>
            <person name="Berbel C."/>
            <person name="Martinez-Blanch J.F."/>
            <person name="Alioto T."/>
            <person name="Claros M.G."/>
            <person name="Gagnaire P.A."/>
            <person name="Manchado M."/>
        </authorList>
    </citation>
    <scope>NUCLEOTIDE SEQUENCE [LARGE SCALE GENOMIC DNA]</scope>
    <source>
        <strain evidence="1">Sse05_10M</strain>
    </source>
</reference>
<gene>
    <name evidence="1" type="ORF">JOB18_044517</name>
</gene>
<sequence length="199" mass="22841">MGMICRMDLAWIHTEAAVVRVYLAHLEQMITPERLLCLQATNRGQPPRPQFPVDERFQIKLECVQDAFERIRVELLKLSVFNPWLWDVFRVSPSDLDDEPHLDSRTHSALNSCRIDKPRLLEATVSVGCCDGRSQRETNSPRSCLLTNGRIRYERSDHSPLLEDMDEDRKDRDAAVMEVSLCLVAIGMSSHIQPEEPVT</sequence>
<evidence type="ECO:0000313" key="2">
    <source>
        <dbReference type="Proteomes" id="UP000693946"/>
    </source>
</evidence>
<proteinExistence type="predicted"/>